<dbReference type="Proteomes" id="UP001217089">
    <property type="component" value="Unassembled WGS sequence"/>
</dbReference>
<protein>
    <submittedName>
        <fullName evidence="3">Uncharacterized protein</fullName>
    </submittedName>
</protein>
<organism evidence="3 4">
    <name type="scientific">Tegillarca granosa</name>
    <name type="common">Malaysian cockle</name>
    <name type="synonym">Anadara granosa</name>
    <dbReference type="NCBI Taxonomy" id="220873"/>
    <lineage>
        <taxon>Eukaryota</taxon>
        <taxon>Metazoa</taxon>
        <taxon>Spiralia</taxon>
        <taxon>Lophotrochozoa</taxon>
        <taxon>Mollusca</taxon>
        <taxon>Bivalvia</taxon>
        <taxon>Autobranchia</taxon>
        <taxon>Pteriomorphia</taxon>
        <taxon>Arcoida</taxon>
        <taxon>Arcoidea</taxon>
        <taxon>Arcidae</taxon>
        <taxon>Tegillarca</taxon>
    </lineage>
</organism>
<evidence type="ECO:0000313" key="3">
    <source>
        <dbReference type="EMBL" id="KAJ8309993.1"/>
    </source>
</evidence>
<feature type="signal peptide" evidence="2">
    <location>
        <begin position="1"/>
        <end position="26"/>
    </location>
</feature>
<reference evidence="3 4" key="1">
    <citation type="submission" date="2022-12" db="EMBL/GenBank/DDBJ databases">
        <title>Chromosome-level genome of Tegillarca granosa.</title>
        <authorList>
            <person name="Kim J."/>
        </authorList>
    </citation>
    <scope>NUCLEOTIDE SEQUENCE [LARGE SCALE GENOMIC DNA]</scope>
    <source>
        <strain evidence="3">Teg-2019</strain>
        <tissue evidence="3">Adductor muscle</tissue>
    </source>
</reference>
<evidence type="ECO:0000313" key="4">
    <source>
        <dbReference type="Proteomes" id="UP001217089"/>
    </source>
</evidence>
<dbReference type="EMBL" id="JARBDR010000640">
    <property type="protein sequence ID" value="KAJ8309993.1"/>
    <property type="molecule type" value="Genomic_DNA"/>
</dbReference>
<name>A0ABQ9EXW6_TEGGR</name>
<proteinExistence type="predicted"/>
<feature type="chain" id="PRO_5046772295" evidence="2">
    <location>
        <begin position="27"/>
        <end position="120"/>
    </location>
</feature>
<keyword evidence="4" id="KW-1185">Reference proteome</keyword>
<keyword evidence="2" id="KW-0732">Signal</keyword>
<sequence>MIQRGTLLKFKAAILLLVLLTNVSKGDLTMDEFITAFGRYKRVMCLKFPDRREELDIYEAHMNAIYRHFGPAKCFSDQHSARNCQKSVQGNNRQTQPNRASSQYKPAVPENANRSNNNKS</sequence>
<comment type="caution">
    <text evidence="3">The sequence shown here is derived from an EMBL/GenBank/DDBJ whole genome shotgun (WGS) entry which is preliminary data.</text>
</comment>
<gene>
    <name evidence="3" type="ORF">KUTeg_011858</name>
</gene>
<evidence type="ECO:0000256" key="1">
    <source>
        <dbReference type="SAM" id="MobiDB-lite"/>
    </source>
</evidence>
<accession>A0ABQ9EXW6</accession>
<evidence type="ECO:0000256" key="2">
    <source>
        <dbReference type="SAM" id="SignalP"/>
    </source>
</evidence>
<feature type="region of interest" description="Disordered" evidence="1">
    <location>
        <begin position="81"/>
        <end position="120"/>
    </location>
</feature>
<feature type="compositionally biased region" description="Polar residues" evidence="1">
    <location>
        <begin position="81"/>
        <end position="104"/>
    </location>
</feature>